<accession>A0A4U0XKS4</accession>
<dbReference type="OrthoDB" id="3854292at2759"/>
<feature type="coiled-coil region" evidence="1">
    <location>
        <begin position="21"/>
        <end position="91"/>
    </location>
</feature>
<proteinExistence type="predicted"/>
<reference evidence="3 4" key="1">
    <citation type="submission" date="2017-03" db="EMBL/GenBank/DDBJ databases">
        <title>Genomes of endolithic fungi from Antarctica.</title>
        <authorList>
            <person name="Coleine C."/>
            <person name="Masonjones S."/>
            <person name="Stajich J.E."/>
        </authorList>
    </citation>
    <scope>NUCLEOTIDE SEQUENCE [LARGE SCALE GENOMIC DNA]</scope>
    <source>
        <strain evidence="3 4">CCFEE 5184</strain>
    </source>
</reference>
<gene>
    <name evidence="3" type="ORF">B0A55_04402</name>
</gene>
<name>A0A4U0XKS4_9PEZI</name>
<comment type="caution">
    <text evidence="3">The sequence shown here is derived from an EMBL/GenBank/DDBJ whole genome shotgun (WGS) entry which is preliminary data.</text>
</comment>
<evidence type="ECO:0000256" key="2">
    <source>
        <dbReference type="SAM" id="MobiDB-lite"/>
    </source>
</evidence>
<keyword evidence="1" id="KW-0175">Coiled coil</keyword>
<dbReference type="EMBL" id="NAJQ01000147">
    <property type="protein sequence ID" value="TKA77061.1"/>
    <property type="molecule type" value="Genomic_DNA"/>
</dbReference>
<protein>
    <submittedName>
        <fullName evidence="3">Uncharacterized protein</fullName>
    </submittedName>
</protein>
<evidence type="ECO:0000313" key="4">
    <source>
        <dbReference type="Proteomes" id="UP000309340"/>
    </source>
</evidence>
<organism evidence="3 4">
    <name type="scientific">Friedmanniomyces simplex</name>
    <dbReference type="NCBI Taxonomy" id="329884"/>
    <lineage>
        <taxon>Eukaryota</taxon>
        <taxon>Fungi</taxon>
        <taxon>Dikarya</taxon>
        <taxon>Ascomycota</taxon>
        <taxon>Pezizomycotina</taxon>
        <taxon>Dothideomycetes</taxon>
        <taxon>Dothideomycetidae</taxon>
        <taxon>Mycosphaerellales</taxon>
        <taxon>Teratosphaeriaceae</taxon>
        <taxon>Friedmanniomyces</taxon>
    </lineage>
</organism>
<feature type="compositionally biased region" description="Basic and acidic residues" evidence="2">
    <location>
        <begin position="255"/>
        <end position="275"/>
    </location>
</feature>
<feature type="region of interest" description="Disordered" evidence="2">
    <location>
        <begin position="161"/>
        <end position="311"/>
    </location>
</feature>
<dbReference type="Proteomes" id="UP000309340">
    <property type="component" value="Unassembled WGS sequence"/>
</dbReference>
<evidence type="ECO:0000313" key="3">
    <source>
        <dbReference type="EMBL" id="TKA77061.1"/>
    </source>
</evidence>
<feature type="compositionally biased region" description="Polar residues" evidence="2">
    <location>
        <begin position="235"/>
        <end position="245"/>
    </location>
</feature>
<sequence length="453" mass="50802">MDWRSLATTQKQQLAERTTTIDRLNQRLSTSSQQVADLQFQLAEQGEGLAALRTNSGSHASDRLSKLQLQYEILQGNHNQLLKRAEAAEADLVNAVTLYDQREADLRRRTSAGQAQPHATQTLEKALAQSRSETQEAHRLASELKEQLQVAKRENASLRWRARCPGDDQDDEELAPEGHISARPRKQPTVSSYAPLLSAEPPLKPPNVKDARPKVPVAKASQAITRTLVHRQQPAVPTTPRSQPTASPPRKRKRPLEDDDHHIGEQELRDLDLRDFQSPLGKRRRSDRSLAEEEGGGEDDGPPKFGFNAITSWQADGFPGEGYPHEDLRGVADELWEKIEVVRDLWEEAAGKYWQDEFTKKGKKSCAAQCITKKLCGGKDVDLPGRAKLSGGRTLWRTGHEGKVACQDCVAKGWPCFTWYDGNGGELLLLPLHEQDRRRKVEAGFEIRHWIDA</sequence>
<dbReference type="AlphaFoldDB" id="A0A4U0XKS4"/>
<evidence type="ECO:0000256" key="1">
    <source>
        <dbReference type="SAM" id="Coils"/>
    </source>
</evidence>
<feature type="coiled-coil region" evidence="1">
    <location>
        <begin position="127"/>
        <end position="161"/>
    </location>
</feature>
<keyword evidence="4" id="KW-1185">Reference proteome</keyword>